<dbReference type="Proteomes" id="UP000235371">
    <property type="component" value="Unassembled WGS sequence"/>
</dbReference>
<dbReference type="EMBL" id="KZ613895">
    <property type="protein sequence ID" value="PMD52756.1"/>
    <property type="molecule type" value="Genomic_DNA"/>
</dbReference>
<dbReference type="RefSeq" id="XP_024729660.1">
    <property type="nucleotide sequence ID" value="XM_024883903.1"/>
</dbReference>
<evidence type="ECO:0000256" key="1">
    <source>
        <dbReference type="SAM" id="MobiDB-lite"/>
    </source>
</evidence>
<dbReference type="OrthoDB" id="10299388at2759"/>
<accession>A0A2J6SPR4</accession>
<name>A0A2J6SPR4_9HELO</name>
<dbReference type="InParanoid" id="A0A2J6SPR4"/>
<proteinExistence type="predicted"/>
<evidence type="ECO:0000313" key="3">
    <source>
        <dbReference type="Proteomes" id="UP000235371"/>
    </source>
</evidence>
<gene>
    <name evidence="2" type="ORF">K444DRAFT_635707</name>
</gene>
<sequence>MSLAAIEASMGQCSENTSDLGQEANTSRQFFRIGDTFQIETCAGQVCILMKKDSSNHRSFIPSFRRESRTIMVEQEQQAKCKRLETRIDSPNRPSHPFTSAAATRNHTPMGRWESEKAEDQPWNVLTASKTDSGWRECFGLQVTSSTKGEQGSVGEETK</sequence>
<feature type="region of interest" description="Disordered" evidence="1">
    <location>
        <begin position="84"/>
        <end position="123"/>
    </location>
</feature>
<protein>
    <submittedName>
        <fullName evidence="2">Uncharacterized protein</fullName>
    </submittedName>
</protein>
<evidence type="ECO:0000313" key="2">
    <source>
        <dbReference type="EMBL" id="PMD52756.1"/>
    </source>
</evidence>
<keyword evidence="3" id="KW-1185">Reference proteome</keyword>
<organism evidence="2 3">
    <name type="scientific">Hyaloscypha bicolor E</name>
    <dbReference type="NCBI Taxonomy" id="1095630"/>
    <lineage>
        <taxon>Eukaryota</taxon>
        <taxon>Fungi</taxon>
        <taxon>Dikarya</taxon>
        <taxon>Ascomycota</taxon>
        <taxon>Pezizomycotina</taxon>
        <taxon>Leotiomycetes</taxon>
        <taxon>Helotiales</taxon>
        <taxon>Hyaloscyphaceae</taxon>
        <taxon>Hyaloscypha</taxon>
        <taxon>Hyaloscypha bicolor</taxon>
    </lineage>
</organism>
<reference evidence="2 3" key="1">
    <citation type="submission" date="2016-04" db="EMBL/GenBank/DDBJ databases">
        <title>A degradative enzymes factory behind the ericoid mycorrhizal symbiosis.</title>
        <authorList>
            <consortium name="DOE Joint Genome Institute"/>
            <person name="Martino E."/>
            <person name="Morin E."/>
            <person name="Grelet G."/>
            <person name="Kuo A."/>
            <person name="Kohler A."/>
            <person name="Daghino S."/>
            <person name="Barry K."/>
            <person name="Choi C."/>
            <person name="Cichocki N."/>
            <person name="Clum A."/>
            <person name="Copeland A."/>
            <person name="Hainaut M."/>
            <person name="Haridas S."/>
            <person name="Labutti K."/>
            <person name="Lindquist E."/>
            <person name="Lipzen A."/>
            <person name="Khouja H.-R."/>
            <person name="Murat C."/>
            <person name="Ohm R."/>
            <person name="Olson A."/>
            <person name="Spatafora J."/>
            <person name="Veneault-Fourrey C."/>
            <person name="Henrissat B."/>
            <person name="Grigoriev I."/>
            <person name="Martin F."/>
            <person name="Perotto S."/>
        </authorList>
    </citation>
    <scope>NUCLEOTIDE SEQUENCE [LARGE SCALE GENOMIC DNA]</scope>
    <source>
        <strain evidence="2 3">E</strain>
    </source>
</reference>
<feature type="compositionally biased region" description="Polar residues" evidence="1">
    <location>
        <begin position="97"/>
        <end position="107"/>
    </location>
</feature>
<dbReference type="GeneID" id="36591980"/>
<dbReference type="AlphaFoldDB" id="A0A2J6SPR4"/>